<evidence type="ECO:0000313" key="3">
    <source>
        <dbReference type="EMBL" id="CAF1485462.1"/>
    </source>
</evidence>
<feature type="domain" description="EF-hand" evidence="2">
    <location>
        <begin position="17"/>
        <end position="52"/>
    </location>
</feature>
<keyword evidence="8" id="KW-1185">Reference proteome</keyword>
<dbReference type="PROSITE" id="PS00018">
    <property type="entry name" value="EF_HAND_1"/>
    <property type="match status" value="1"/>
</dbReference>
<dbReference type="EMBL" id="CAJNOL010010509">
    <property type="protein sequence ID" value="CAF1650130.1"/>
    <property type="molecule type" value="Genomic_DNA"/>
</dbReference>
<keyword evidence="1" id="KW-0106">Calcium</keyword>
<dbReference type="EMBL" id="CAJOAX010016981">
    <property type="protein sequence ID" value="CAF4169362.1"/>
    <property type="molecule type" value="Genomic_DNA"/>
</dbReference>
<dbReference type="Proteomes" id="UP000663870">
    <property type="component" value="Unassembled WGS sequence"/>
</dbReference>
<evidence type="ECO:0000313" key="5">
    <source>
        <dbReference type="EMBL" id="CAF1650130.1"/>
    </source>
</evidence>
<name>A0A815S8D4_9BILA</name>
<dbReference type="SUPFAM" id="SSF47473">
    <property type="entry name" value="EF-hand"/>
    <property type="match status" value="1"/>
</dbReference>
<dbReference type="Proteomes" id="UP000663854">
    <property type="component" value="Unassembled WGS sequence"/>
</dbReference>
<dbReference type="AlphaFoldDB" id="A0A815S8D4"/>
<sequence length="112" mass="12534">MSALDGVFNNTNGLKQSEIDEINKSFRQFDLNNNGYITRDELKQCLRGANVIALDAVVDSVIKQMDWNHDGRISYGEYIKFMATIYRGEHNDLKRQLGSASDHVGSVSGGSY</sequence>
<protein>
    <recommendedName>
        <fullName evidence="2">EF-hand domain-containing protein</fullName>
    </recommendedName>
</protein>
<dbReference type="Gene3D" id="1.10.238.10">
    <property type="entry name" value="EF-hand"/>
    <property type="match status" value="1"/>
</dbReference>
<evidence type="ECO:0000313" key="6">
    <source>
        <dbReference type="EMBL" id="CAF4169362.1"/>
    </source>
</evidence>
<dbReference type="CDD" id="cd00051">
    <property type="entry name" value="EFh"/>
    <property type="match status" value="1"/>
</dbReference>
<evidence type="ECO:0000259" key="2">
    <source>
        <dbReference type="PROSITE" id="PS50222"/>
    </source>
</evidence>
<evidence type="ECO:0000313" key="8">
    <source>
        <dbReference type="Proteomes" id="UP000663870"/>
    </source>
</evidence>
<dbReference type="EMBL" id="CAJNOH010008795">
    <property type="protein sequence ID" value="CAF1486777.1"/>
    <property type="molecule type" value="Genomic_DNA"/>
</dbReference>
<dbReference type="Pfam" id="PF13499">
    <property type="entry name" value="EF-hand_7"/>
    <property type="match status" value="1"/>
</dbReference>
<accession>A0A815S8D4</accession>
<organism evidence="4 7">
    <name type="scientific">Rotaria sordida</name>
    <dbReference type="NCBI Taxonomy" id="392033"/>
    <lineage>
        <taxon>Eukaryota</taxon>
        <taxon>Metazoa</taxon>
        <taxon>Spiralia</taxon>
        <taxon>Gnathifera</taxon>
        <taxon>Rotifera</taxon>
        <taxon>Eurotatoria</taxon>
        <taxon>Bdelloidea</taxon>
        <taxon>Philodinida</taxon>
        <taxon>Philodinidae</taxon>
        <taxon>Rotaria</taxon>
    </lineage>
</organism>
<feature type="domain" description="EF-hand" evidence="2">
    <location>
        <begin position="53"/>
        <end position="88"/>
    </location>
</feature>
<dbReference type="InterPro" id="IPR002048">
    <property type="entry name" value="EF_hand_dom"/>
</dbReference>
<dbReference type="InterPro" id="IPR018247">
    <property type="entry name" value="EF_Hand_1_Ca_BS"/>
</dbReference>
<dbReference type="GO" id="GO:0005509">
    <property type="term" value="F:calcium ion binding"/>
    <property type="evidence" value="ECO:0007669"/>
    <property type="project" value="InterPro"/>
</dbReference>
<dbReference type="EMBL" id="CAJNOO010008751">
    <property type="protein sequence ID" value="CAF1485462.1"/>
    <property type="molecule type" value="Genomic_DNA"/>
</dbReference>
<evidence type="ECO:0000313" key="7">
    <source>
        <dbReference type="Proteomes" id="UP000663854"/>
    </source>
</evidence>
<dbReference type="PROSITE" id="PS50222">
    <property type="entry name" value="EF_HAND_2"/>
    <property type="match status" value="2"/>
</dbReference>
<evidence type="ECO:0000256" key="1">
    <source>
        <dbReference type="ARBA" id="ARBA00022837"/>
    </source>
</evidence>
<dbReference type="InterPro" id="IPR011992">
    <property type="entry name" value="EF-hand-dom_pair"/>
</dbReference>
<reference evidence="4" key="1">
    <citation type="submission" date="2021-02" db="EMBL/GenBank/DDBJ databases">
        <authorList>
            <person name="Nowell W R."/>
        </authorList>
    </citation>
    <scope>NUCLEOTIDE SEQUENCE</scope>
</reference>
<dbReference type="Proteomes" id="UP000663823">
    <property type="component" value="Unassembled WGS sequence"/>
</dbReference>
<dbReference type="Proteomes" id="UP000663882">
    <property type="component" value="Unassembled WGS sequence"/>
</dbReference>
<proteinExistence type="predicted"/>
<dbReference type="SMART" id="SM00054">
    <property type="entry name" value="EFh"/>
    <property type="match status" value="2"/>
</dbReference>
<gene>
    <name evidence="5" type="ORF">JXQ802_LOCUS54454</name>
    <name evidence="6" type="ORF">OTI717_LOCUS37121</name>
    <name evidence="4" type="ORF">PYM288_LOCUS38006</name>
    <name evidence="3" type="ORF">RFH988_LOCUS38179</name>
</gene>
<comment type="caution">
    <text evidence="4">The sequence shown here is derived from an EMBL/GenBank/DDBJ whole genome shotgun (WGS) entry which is preliminary data.</text>
</comment>
<evidence type="ECO:0000313" key="4">
    <source>
        <dbReference type="EMBL" id="CAF1486777.1"/>
    </source>
</evidence>
<dbReference type="OrthoDB" id="26525at2759"/>